<dbReference type="Pfam" id="PF06398">
    <property type="entry name" value="Pex24p"/>
    <property type="match status" value="1"/>
</dbReference>
<dbReference type="InterPro" id="IPR010482">
    <property type="entry name" value="TECPR1-like_DysF"/>
</dbReference>
<feature type="region of interest" description="Disordered" evidence="2">
    <location>
        <begin position="64"/>
        <end position="143"/>
    </location>
</feature>
<sequence>MEGHLKISLLDKTAPRRPSDDALAQTHTATDLSHNISRKFTRASIRSGLAKRKYAKWQPERLGLTDDEDTSDRRASDGRDLYTTETRTDTLARESRLTATTTGPSSTQCSPEDQSDVDNATNAPRGDGAEHDGHSHPKLTGLKPGTELDILYENQRGWFFFGIPLYSQSSLLNFDPAAWTTPDGRDSAVNITNAQLPDPSWEWVWKTWYVDMSGDVDDQGWQYSFSFGSSAWHGSHPWYHSYVRRRRWVRLRVKRVAERSRRGRSGLEAAHMLNEDYFTIHSGKAKTRASSVDGLSRVTSGYLSRVATKVEEEEEHVEEIASIPALMHALRVARVDREKMDALEKFLQEGGDELFYLDGKIPEIMSMFVFQASRWQYYTRLSDVVDELSRESSEKTGKEAAELQRQRDHLQKAAEVARRHLTGPEVLQSDDRHLEADMLDLTPAPKRGSLLSRYSGKFTFQPMDDGGEIKGIPQAAEVGREGHIYQYTS</sequence>
<dbReference type="GO" id="GO:0007031">
    <property type="term" value="P:peroxisome organization"/>
    <property type="evidence" value="ECO:0007669"/>
    <property type="project" value="UniProtKB-ARBA"/>
</dbReference>
<dbReference type="GeneID" id="37074010"/>
<keyword evidence="5" id="KW-1185">Reference proteome</keyword>
<dbReference type="OrthoDB" id="72441at2759"/>
<feature type="compositionally biased region" description="Polar residues" evidence="2">
    <location>
        <begin position="25"/>
        <end position="35"/>
    </location>
</feature>
<accession>A0A318Z8B2</accession>
<keyword evidence="1" id="KW-0175">Coiled coil</keyword>
<dbReference type="STRING" id="1450539.A0A318Z8B2"/>
<name>A0A318Z8B2_9EURO</name>
<dbReference type="PANTHER" id="PTHR23250:SF1">
    <property type="entry name" value="TECTONIN BETA-PROPELLER REPEAT-CONTAINING PROTEIN 1"/>
    <property type="match status" value="1"/>
</dbReference>
<protein>
    <recommendedName>
        <fullName evidence="3">Peroxin/Ferlin domain-containing protein</fullName>
    </recommendedName>
</protein>
<gene>
    <name evidence="4" type="ORF">BP01DRAFT_323250</name>
</gene>
<evidence type="ECO:0000313" key="4">
    <source>
        <dbReference type="EMBL" id="PYH43561.1"/>
    </source>
</evidence>
<evidence type="ECO:0000313" key="5">
    <source>
        <dbReference type="Proteomes" id="UP000248349"/>
    </source>
</evidence>
<evidence type="ECO:0000256" key="1">
    <source>
        <dbReference type="SAM" id="Coils"/>
    </source>
</evidence>
<dbReference type="PANTHER" id="PTHR23250">
    <property type="entry name" value="DYSFERLIN-RELATED"/>
    <property type="match status" value="1"/>
</dbReference>
<evidence type="ECO:0000259" key="3">
    <source>
        <dbReference type="SMART" id="SM00694"/>
    </source>
</evidence>
<proteinExistence type="predicted"/>
<organism evidence="4 5">
    <name type="scientific">Aspergillus saccharolyticus JOP 1030-1</name>
    <dbReference type="NCBI Taxonomy" id="1450539"/>
    <lineage>
        <taxon>Eukaryota</taxon>
        <taxon>Fungi</taxon>
        <taxon>Dikarya</taxon>
        <taxon>Ascomycota</taxon>
        <taxon>Pezizomycotina</taxon>
        <taxon>Eurotiomycetes</taxon>
        <taxon>Eurotiomycetidae</taxon>
        <taxon>Eurotiales</taxon>
        <taxon>Aspergillaceae</taxon>
        <taxon>Aspergillus</taxon>
        <taxon>Aspergillus subgen. Circumdati</taxon>
    </lineage>
</organism>
<feature type="compositionally biased region" description="Polar residues" evidence="2">
    <location>
        <begin position="97"/>
        <end position="122"/>
    </location>
</feature>
<feature type="coiled-coil region" evidence="1">
    <location>
        <begin position="393"/>
        <end position="420"/>
    </location>
</feature>
<feature type="region of interest" description="Disordered" evidence="2">
    <location>
        <begin position="1"/>
        <end position="35"/>
    </location>
</feature>
<dbReference type="GO" id="GO:0005778">
    <property type="term" value="C:peroxisomal membrane"/>
    <property type="evidence" value="ECO:0007669"/>
    <property type="project" value="UniProtKB-ARBA"/>
</dbReference>
<dbReference type="EMBL" id="KZ821243">
    <property type="protein sequence ID" value="PYH43561.1"/>
    <property type="molecule type" value="Genomic_DNA"/>
</dbReference>
<dbReference type="InterPro" id="IPR051513">
    <property type="entry name" value="Tectonin_beta-prop"/>
</dbReference>
<dbReference type="RefSeq" id="XP_025429543.1">
    <property type="nucleotide sequence ID" value="XM_025572782.1"/>
</dbReference>
<feature type="compositionally biased region" description="Basic and acidic residues" evidence="2">
    <location>
        <begin position="71"/>
        <end position="96"/>
    </location>
</feature>
<evidence type="ECO:0000256" key="2">
    <source>
        <dbReference type="SAM" id="MobiDB-lite"/>
    </source>
</evidence>
<dbReference type="InterPro" id="IPR006614">
    <property type="entry name" value="Peroxin/Ferlin"/>
</dbReference>
<dbReference type="Proteomes" id="UP000248349">
    <property type="component" value="Unassembled WGS sequence"/>
</dbReference>
<dbReference type="AlphaFoldDB" id="A0A318Z8B2"/>
<feature type="domain" description="Peroxin/Ferlin" evidence="3">
    <location>
        <begin position="220"/>
        <end position="255"/>
    </location>
</feature>
<dbReference type="SMART" id="SM00694">
    <property type="entry name" value="DysFC"/>
    <property type="match status" value="1"/>
</dbReference>
<reference evidence="4 5" key="1">
    <citation type="submission" date="2016-12" db="EMBL/GenBank/DDBJ databases">
        <title>The genomes of Aspergillus section Nigri reveals drivers in fungal speciation.</title>
        <authorList>
            <consortium name="DOE Joint Genome Institute"/>
            <person name="Vesth T.C."/>
            <person name="Nybo J."/>
            <person name="Theobald S."/>
            <person name="Brandl J."/>
            <person name="Frisvad J.C."/>
            <person name="Nielsen K.F."/>
            <person name="Lyhne E.K."/>
            <person name="Kogle M.E."/>
            <person name="Kuo A."/>
            <person name="Riley R."/>
            <person name="Clum A."/>
            <person name="Nolan M."/>
            <person name="Lipzen A."/>
            <person name="Salamov A."/>
            <person name="Henrissat B."/>
            <person name="Wiebenga A."/>
            <person name="De Vries R.P."/>
            <person name="Grigoriev I.V."/>
            <person name="Mortensen U.H."/>
            <person name="Andersen M.R."/>
            <person name="Baker S.E."/>
        </authorList>
    </citation>
    <scope>NUCLEOTIDE SEQUENCE [LARGE SCALE GENOMIC DNA]</scope>
    <source>
        <strain evidence="4 5">JOP 1030-1</strain>
    </source>
</reference>